<proteinExistence type="predicted"/>
<name>A0AC60P2F9_IXOPE</name>
<dbReference type="EMBL" id="JABSTQ010011249">
    <property type="protein sequence ID" value="KAG0413540.1"/>
    <property type="molecule type" value="Genomic_DNA"/>
</dbReference>
<feature type="non-terminal residue" evidence="1">
    <location>
        <position position="1"/>
    </location>
</feature>
<protein>
    <submittedName>
        <fullName evidence="1">Uncharacterized protein</fullName>
    </submittedName>
</protein>
<reference evidence="1 2" key="1">
    <citation type="journal article" date="2020" name="Cell">
        <title>Large-Scale Comparative Analyses of Tick Genomes Elucidate Their Genetic Diversity and Vector Capacities.</title>
        <authorList>
            <consortium name="Tick Genome and Microbiome Consortium (TIGMIC)"/>
            <person name="Jia N."/>
            <person name="Wang J."/>
            <person name="Shi W."/>
            <person name="Du L."/>
            <person name="Sun Y."/>
            <person name="Zhan W."/>
            <person name="Jiang J.F."/>
            <person name="Wang Q."/>
            <person name="Zhang B."/>
            <person name="Ji P."/>
            <person name="Bell-Sakyi L."/>
            <person name="Cui X.M."/>
            <person name="Yuan T.T."/>
            <person name="Jiang B.G."/>
            <person name="Yang W.F."/>
            <person name="Lam T.T."/>
            <person name="Chang Q.C."/>
            <person name="Ding S.J."/>
            <person name="Wang X.J."/>
            <person name="Zhu J.G."/>
            <person name="Ruan X.D."/>
            <person name="Zhao L."/>
            <person name="Wei J.T."/>
            <person name="Ye R.Z."/>
            <person name="Que T.C."/>
            <person name="Du C.H."/>
            <person name="Zhou Y.H."/>
            <person name="Cheng J.X."/>
            <person name="Dai P.F."/>
            <person name="Guo W.B."/>
            <person name="Han X.H."/>
            <person name="Huang E.J."/>
            <person name="Li L.F."/>
            <person name="Wei W."/>
            <person name="Gao Y.C."/>
            <person name="Liu J.Z."/>
            <person name="Shao H.Z."/>
            <person name="Wang X."/>
            <person name="Wang C.C."/>
            <person name="Yang T.C."/>
            <person name="Huo Q.B."/>
            <person name="Li W."/>
            <person name="Chen H.Y."/>
            <person name="Chen S.E."/>
            <person name="Zhou L.G."/>
            <person name="Ni X.B."/>
            <person name="Tian J.H."/>
            <person name="Sheng Y."/>
            <person name="Liu T."/>
            <person name="Pan Y.S."/>
            <person name="Xia L.Y."/>
            <person name="Li J."/>
            <person name="Zhao F."/>
            <person name="Cao W.C."/>
        </authorList>
    </citation>
    <scope>NUCLEOTIDE SEQUENCE [LARGE SCALE GENOMIC DNA]</scope>
    <source>
        <strain evidence="1">Iper-2018</strain>
    </source>
</reference>
<feature type="non-terminal residue" evidence="1">
    <location>
        <position position="70"/>
    </location>
</feature>
<comment type="caution">
    <text evidence="1">The sequence shown here is derived from an EMBL/GenBank/DDBJ whole genome shotgun (WGS) entry which is preliminary data.</text>
</comment>
<gene>
    <name evidence="1" type="ORF">HPB47_009309</name>
</gene>
<accession>A0AC60P2F9</accession>
<keyword evidence="2" id="KW-1185">Reference proteome</keyword>
<organism evidence="1 2">
    <name type="scientific">Ixodes persulcatus</name>
    <name type="common">Taiga tick</name>
    <dbReference type="NCBI Taxonomy" id="34615"/>
    <lineage>
        <taxon>Eukaryota</taxon>
        <taxon>Metazoa</taxon>
        <taxon>Ecdysozoa</taxon>
        <taxon>Arthropoda</taxon>
        <taxon>Chelicerata</taxon>
        <taxon>Arachnida</taxon>
        <taxon>Acari</taxon>
        <taxon>Parasitiformes</taxon>
        <taxon>Ixodida</taxon>
        <taxon>Ixodoidea</taxon>
        <taxon>Ixodidae</taxon>
        <taxon>Ixodinae</taxon>
        <taxon>Ixodes</taxon>
    </lineage>
</organism>
<sequence>LEDGAGFAKCLEFMDMNLLRDRFLKAVDICKSVVGNGMACLGRHLEFSDSEVACYEDLMKKSGRVMPSFF</sequence>
<evidence type="ECO:0000313" key="1">
    <source>
        <dbReference type="EMBL" id="KAG0413540.1"/>
    </source>
</evidence>
<dbReference type="Proteomes" id="UP000805193">
    <property type="component" value="Unassembled WGS sequence"/>
</dbReference>
<evidence type="ECO:0000313" key="2">
    <source>
        <dbReference type="Proteomes" id="UP000805193"/>
    </source>
</evidence>